<evidence type="ECO:0000256" key="3">
    <source>
        <dbReference type="ARBA" id="ARBA00022490"/>
    </source>
</evidence>
<dbReference type="Proteomes" id="UP001300672">
    <property type="component" value="Chromosome"/>
</dbReference>
<dbReference type="SMART" id="SM00528">
    <property type="entry name" value="HNS"/>
    <property type="match status" value="1"/>
</dbReference>
<sequence length="104" mass="11507">MSTVDISSLSVAELQKLKGNIDDAIANRRQGELAGLRLQIEELVAQSGFSLEEVMQAKAPKKRIVQPKYADPNNPEQTWSGRGRKPAWVQELLDSGAKLEDFTV</sequence>
<dbReference type="InterPro" id="IPR027444">
    <property type="entry name" value="H-NS_C_dom"/>
</dbReference>
<evidence type="ECO:0000313" key="6">
    <source>
        <dbReference type="EMBL" id="WGZ91705.1"/>
    </source>
</evidence>
<dbReference type="InterPro" id="IPR037150">
    <property type="entry name" value="H-NS_C_dom_sf"/>
</dbReference>
<evidence type="ECO:0000256" key="2">
    <source>
        <dbReference type="ARBA" id="ARBA00010610"/>
    </source>
</evidence>
<accession>A0AA95H985</accession>
<dbReference type="SUPFAM" id="SSF81273">
    <property type="entry name" value="H-NS histone-like proteins"/>
    <property type="match status" value="1"/>
</dbReference>
<reference evidence="6" key="2">
    <citation type="submission" date="2023-04" db="EMBL/GenBank/DDBJ databases">
        <authorList>
            <person name="Beletskiy A.V."/>
            <person name="Mardanov A.V."/>
            <person name="Ravin N.V."/>
        </authorList>
    </citation>
    <scope>NUCLEOTIDE SEQUENCE</scope>
    <source>
        <strain evidence="6">GKL-01</strain>
    </source>
</reference>
<proteinExistence type="inferred from homology"/>
<evidence type="ECO:0000256" key="4">
    <source>
        <dbReference type="ARBA" id="ARBA00023125"/>
    </source>
</evidence>
<evidence type="ECO:0000259" key="5">
    <source>
        <dbReference type="SMART" id="SM00528"/>
    </source>
</evidence>
<dbReference type="Gene3D" id="4.10.430.10">
    <property type="entry name" value="Histone-like protein H-NS, C-terminal domain"/>
    <property type="match status" value="1"/>
</dbReference>
<dbReference type="GO" id="GO:0001217">
    <property type="term" value="F:DNA-binding transcription repressor activity"/>
    <property type="evidence" value="ECO:0007669"/>
    <property type="project" value="TreeGrafter"/>
</dbReference>
<dbReference type="GO" id="GO:0009295">
    <property type="term" value="C:nucleoid"/>
    <property type="evidence" value="ECO:0007669"/>
    <property type="project" value="UniProtKB-SubCell"/>
</dbReference>
<dbReference type="AlphaFoldDB" id="A0AA95H985"/>
<name>A0AA95H985_9GAMM</name>
<dbReference type="GO" id="GO:0005829">
    <property type="term" value="C:cytosol"/>
    <property type="evidence" value="ECO:0007669"/>
    <property type="project" value="TreeGrafter"/>
</dbReference>
<gene>
    <name evidence="6" type="ORF">QJT80_04330</name>
</gene>
<evidence type="ECO:0000256" key="1">
    <source>
        <dbReference type="ARBA" id="ARBA00004453"/>
    </source>
</evidence>
<dbReference type="GO" id="GO:0003681">
    <property type="term" value="F:bent DNA binding"/>
    <property type="evidence" value="ECO:0007669"/>
    <property type="project" value="TreeGrafter"/>
</dbReference>
<feature type="domain" description="DNA-binding protein H-NS-like C-terminal" evidence="5">
    <location>
        <begin position="59"/>
        <end position="104"/>
    </location>
</feature>
<protein>
    <submittedName>
        <fullName evidence="6">H-NS histone family protein</fullName>
    </submittedName>
</protein>
<dbReference type="GO" id="GO:0003680">
    <property type="term" value="F:minor groove of adenine-thymine-rich DNA binding"/>
    <property type="evidence" value="ECO:0007669"/>
    <property type="project" value="TreeGrafter"/>
</dbReference>
<dbReference type="GO" id="GO:0032993">
    <property type="term" value="C:protein-DNA complex"/>
    <property type="evidence" value="ECO:0007669"/>
    <property type="project" value="TreeGrafter"/>
</dbReference>
<keyword evidence="4" id="KW-0238">DNA-binding</keyword>
<dbReference type="KEGG" id="tdu:QJT80_04330"/>
<organism evidence="6">
    <name type="scientific">Candidatus Thiocaldithrix dubininis</name>
    <dbReference type="NCBI Taxonomy" id="3080823"/>
    <lineage>
        <taxon>Bacteria</taxon>
        <taxon>Pseudomonadati</taxon>
        <taxon>Pseudomonadota</taxon>
        <taxon>Gammaproteobacteria</taxon>
        <taxon>Thiotrichales</taxon>
        <taxon>Thiotrichaceae</taxon>
        <taxon>Candidatus Thiocaldithrix</taxon>
    </lineage>
</organism>
<dbReference type="Pfam" id="PF00816">
    <property type="entry name" value="Histone_HNS"/>
    <property type="match status" value="1"/>
</dbReference>
<dbReference type="PANTHER" id="PTHR38097:SF2">
    <property type="entry name" value="DNA-BINDING PROTEIN STPA"/>
    <property type="match status" value="1"/>
</dbReference>
<comment type="subcellular location">
    <subcellularLocation>
        <location evidence="1">Cytoplasm</location>
        <location evidence="1">Nucleoid</location>
    </subcellularLocation>
</comment>
<comment type="similarity">
    <text evidence="2">Belongs to the histone-like protein H-NS family.</text>
</comment>
<dbReference type="EMBL" id="CP124755">
    <property type="protein sequence ID" value="WGZ91705.1"/>
    <property type="molecule type" value="Genomic_DNA"/>
</dbReference>
<keyword evidence="3" id="KW-0963">Cytoplasm</keyword>
<reference evidence="6" key="1">
    <citation type="journal article" date="2023" name="Int. J. Mol. Sci.">
        <title>Metagenomics Revealed a New Genus 'Candidatus Thiocaldithrix dubininis' gen. nov., sp. nov. and a New Species 'Candidatus Thiothrix putei' sp. nov. in the Family Thiotrichaceae, Some Members of Which Have Traits of Both Na+- and H+-Motive Energetics.</title>
        <authorList>
            <person name="Ravin N.V."/>
            <person name="Muntyan M.S."/>
            <person name="Smolyakov D.D."/>
            <person name="Rudenko T.S."/>
            <person name="Beletsky A.V."/>
            <person name="Mardanov A.V."/>
            <person name="Grabovich M.Y."/>
        </authorList>
    </citation>
    <scope>NUCLEOTIDE SEQUENCE</scope>
    <source>
        <strain evidence="6">GKL-01</strain>
    </source>
</reference>
<dbReference type="GO" id="GO:0000976">
    <property type="term" value="F:transcription cis-regulatory region binding"/>
    <property type="evidence" value="ECO:0007669"/>
    <property type="project" value="TreeGrafter"/>
</dbReference>
<dbReference type="PANTHER" id="PTHR38097">
    <property type="match status" value="1"/>
</dbReference>